<sequence>MQIKVLRAKIHLATVTETRLDYEGSITLDKDLIEAVGLVPGEAVLVSNLANGSRQVTYVIPGERGSGAVCLNGASARLAAVGDRLIIMGFAYLGPEELAGHVARTIVLGENNSIVRGP</sequence>
<dbReference type="HAMAP" id="MF_00446">
    <property type="entry name" value="PanD"/>
    <property type="match status" value="1"/>
</dbReference>
<dbReference type="NCBIfam" id="TIGR00223">
    <property type="entry name" value="panD"/>
    <property type="match status" value="1"/>
</dbReference>
<evidence type="ECO:0000313" key="9">
    <source>
        <dbReference type="EMBL" id="GAH85203.1"/>
    </source>
</evidence>
<evidence type="ECO:0000256" key="4">
    <source>
        <dbReference type="ARBA" id="ARBA00022813"/>
    </source>
</evidence>
<dbReference type="InterPro" id="IPR009010">
    <property type="entry name" value="Asp_de-COase-like_dom_sf"/>
</dbReference>
<evidence type="ECO:0000256" key="8">
    <source>
        <dbReference type="ARBA" id="ARBA00023317"/>
    </source>
</evidence>
<keyword evidence="2" id="KW-0566">Pantothenate biosynthesis</keyword>
<evidence type="ECO:0000256" key="5">
    <source>
        <dbReference type="ARBA" id="ARBA00023145"/>
    </source>
</evidence>
<dbReference type="AlphaFoldDB" id="X1KT85"/>
<dbReference type="SUPFAM" id="SSF50692">
    <property type="entry name" value="ADC-like"/>
    <property type="match status" value="1"/>
</dbReference>
<comment type="caution">
    <text evidence="9">The sequence shown here is derived from an EMBL/GenBank/DDBJ whole genome shotgun (WGS) entry which is preliminary data.</text>
</comment>
<keyword evidence="7" id="KW-0704">Schiff base</keyword>
<name>X1KT85_9ZZZZ</name>
<keyword evidence="3" id="KW-0210">Decarboxylase</keyword>
<dbReference type="PIRSF" id="PIRSF006246">
    <property type="entry name" value="Asp_decarbox"/>
    <property type="match status" value="1"/>
</dbReference>
<dbReference type="GO" id="GO:0015940">
    <property type="term" value="P:pantothenate biosynthetic process"/>
    <property type="evidence" value="ECO:0007669"/>
    <property type="project" value="UniProtKB-KW"/>
</dbReference>
<evidence type="ECO:0000256" key="6">
    <source>
        <dbReference type="ARBA" id="ARBA00023239"/>
    </source>
</evidence>
<keyword evidence="5" id="KW-0865">Zymogen</keyword>
<dbReference type="PANTHER" id="PTHR21012">
    <property type="entry name" value="ASPARTATE 1-DECARBOXYLASE"/>
    <property type="match status" value="1"/>
</dbReference>
<accession>X1KT85</accession>
<proteinExistence type="inferred from homology"/>
<evidence type="ECO:0000256" key="7">
    <source>
        <dbReference type="ARBA" id="ARBA00023270"/>
    </source>
</evidence>
<dbReference type="Pfam" id="PF02261">
    <property type="entry name" value="Asp_decarbox"/>
    <property type="match status" value="1"/>
</dbReference>
<dbReference type="Gene3D" id="2.40.40.20">
    <property type="match status" value="1"/>
</dbReference>
<reference evidence="9" key="1">
    <citation type="journal article" date="2014" name="Front. Microbiol.">
        <title>High frequency of phylogenetically diverse reductive dehalogenase-homologous genes in deep subseafloor sedimentary metagenomes.</title>
        <authorList>
            <person name="Kawai M."/>
            <person name="Futagami T."/>
            <person name="Toyoda A."/>
            <person name="Takaki Y."/>
            <person name="Nishi S."/>
            <person name="Hori S."/>
            <person name="Arai W."/>
            <person name="Tsubouchi T."/>
            <person name="Morono Y."/>
            <person name="Uchiyama I."/>
            <person name="Ito T."/>
            <person name="Fujiyama A."/>
            <person name="Inagaki F."/>
            <person name="Takami H."/>
        </authorList>
    </citation>
    <scope>NUCLEOTIDE SEQUENCE</scope>
    <source>
        <strain evidence="9">Expedition CK06-06</strain>
    </source>
</reference>
<dbReference type="GO" id="GO:0005829">
    <property type="term" value="C:cytosol"/>
    <property type="evidence" value="ECO:0007669"/>
    <property type="project" value="TreeGrafter"/>
</dbReference>
<keyword evidence="6" id="KW-0456">Lyase</keyword>
<protein>
    <recommendedName>
        <fullName evidence="10">Aspartate 1-decarboxylase</fullName>
    </recommendedName>
</protein>
<evidence type="ECO:0000256" key="1">
    <source>
        <dbReference type="ARBA" id="ARBA00022490"/>
    </source>
</evidence>
<dbReference type="GO" id="GO:0006523">
    <property type="term" value="P:alanine biosynthetic process"/>
    <property type="evidence" value="ECO:0007669"/>
    <property type="project" value="InterPro"/>
</dbReference>
<evidence type="ECO:0008006" key="10">
    <source>
        <dbReference type="Google" id="ProtNLM"/>
    </source>
</evidence>
<evidence type="ECO:0000256" key="2">
    <source>
        <dbReference type="ARBA" id="ARBA00022655"/>
    </source>
</evidence>
<organism evidence="9">
    <name type="scientific">marine sediment metagenome</name>
    <dbReference type="NCBI Taxonomy" id="412755"/>
    <lineage>
        <taxon>unclassified sequences</taxon>
        <taxon>metagenomes</taxon>
        <taxon>ecological metagenomes</taxon>
    </lineage>
</organism>
<dbReference type="EMBL" id="BARU01037164">
    <property type="protein sequence ID" value="GAH85203.1"/>
    <property type="molecule type" value="Genomic_DNA"/>
</dbReference>
<keyword evidence="1" id="KW-0963">Cytoplasm</keyword>
<dbReference type="CDD" id="cd06919">
    <property type="entry name" value="Asp_decarbox"/>
    <property type="match status" value="1"/>
</dbReference>
<keyword evidence="8" id="KW-0670">Pyruvate</keyword>
<dbReference type="GO" id="GO:0004068">
    <property type="term" value="F:aspartate 1-decarboxylase activity"/>
    <property type="evidence" value="ECO:0007669"/>
    <property type="project" value="InterPro"/>
</dbReference>
<dbReference type="InterPro" id="IPR003190">
    <property type="entry name" value="Asp_decarbox"/>
</dbReference>
<keyword evidence="4" id="KW-0068">Autocatalytic cleavage</keyword>
<evidence type="ECO:0000256" key="3">
    <source>
        <dbReference type="ARBA" id="ARBA00022793"/>
    </source>
</evidence>
<gene>
    <name evidence="9" type="ORF">S03H2_57949</name>
</gene>
<dbReference type="PANTHER" id="PTHR21012:SF0">
    <property type="entry name" value="ASPARTATE 1-DECARBOXYLASE"/>
    <property type="match status" value="1"/>
</dbReference>